<dbReference type="InterPro" id="IPR001647">
    <property type="entry name" value="HTH_TetR"/>
</dbReference>
<accession>A0ABX1NQ68</accession>
<feature type="non-terminal residue" evidence="6">
    <location>
        <position position="1"/>
    </location>
</feature>
<evidence type="ECO:0000256" key="4">
    <source>
        <dbReference type="PROSITE-ProRule" id="PRU00335"/>
    </source>
</evidence>
<protein>
    <submittedName>
        <fullName evidence="6">TetR family transcriptional regulator</fullName>
    </submittedName>
</protein>
<keyword evidence="2 4" id="KW-0238">DNA-binding</keyword>
<dbReference type="PRINTS" id="PR00455">
    <property type="entry name" value="HTHTETR"/>
</dbReference>
<keyword evidence="3" id="KW-0804">Transcription</keyword>
<dbReference type="SUPFAM" id="SSF46689">
    <property type="entry name" value="Homeodomain-like"/>
    <property type="match status" value="1"/>
</dbReference>
<evidence type="ECO:0000313" key="6">
    <source>
        <dbReference type="EMBL" id="NMG01166.1"/>
    </source>
</evidence>
<dbReference type="Proteomes" id="UP000634522">
    <property type="component" value="Unassembled WGS sequence"/>
</dbReference>
<comment type="caution">
    <text evidence="6">The sequence shown here is derived from an EMBL/GenBank/DDBJ whole genome shotgun (WGS) entry which is preliminary data.</text>
</comment>
<sequence>SLPRRPRGRPTRHGHSYADTRELLIRRGTELLTERGVSATALDEVLKSVGVPKGSFYHYFPSKDAFVLATLDSYAAYLLRKLDRHLGDASLAALARLQSFVDDACRGVERFDFTRGCLVGNLGQEVGCLDAEIRRRLEEIFLAWEARVADCLQDAVTAGELPAGTDCAGLSHAFWIGWEGAILRARLMRSTEPMRAFFSLFTAALR</sequence>
<feature type="domain" description="HTH tetR-type" evidence="5">
    <location>
        <begin position="18"/>
        <end position="78"/>
    </location>
</feature>
<gene>
    <name evidence="6" type="ORF">GPA27_27770</name>
</gene>
<dbReference type="PANTHER" id="PTHR47506">
    <property type="entry name" value="TRANSCRIPTIONAL REGULATORY PROTEIN"/>
    <property type="match status" value="1"/>
</dbReference>
<reference evidence="6 7" key="1">
    <citation type="submission" date="2019-12" db="EMBL/GenBank/DDBJ databases">
        <title>Comparative genomics gives insights into the taxonomy of the Azoarcus-Aromatoleum group and reveals separate origins of nif in the plant-associated Azoarcus and non-plant-associated Aromatoleum sub-groups.</title>
        <authorList>
            <person name="Lafos M."/>
            <person name="Maluk M."/>
            <person name="Batista M."/>
            <person name="Junghare M."/>
            <person name="Carmona M."/>
            <person name="Faoro H."/>
            <person name="Cruz L.M."/>
            <person name="Battistoni F."/>
            <person name="De Souza E."/>
            <person name="Pedrosa F."/>
            <person name="Chen W.-M."/>
            <person name="Poole P.S."/>
            <person name="Dixon R.A."/>
            <person name="James E.K."/>
        </authorList>
    </citation>
    <scope>NUCLEOTIDE SEQUENCE [LARGE SCALE GENOMIC DNA]</scope>
    <source>
        <strain evidence="6 7">T</strain>
    </source>
</reference>
<evidence type="ECO:0000256" key="1">
    <source>
        <dbReference type="ARBA" id="ARBA00023015"/>
    </source>
</evidence>
<dbReference type="Gene3D" id="1.10.357.10">
    <property type="entry name" value="Tetracycline Repressor, domain 2"/>
    <property type="match status" value="1"/>
</dbReference>
<proteinExistence type="predicted"/>
<evidence type="ECO:0000259" key="5">
    <source>
        <dbReference type="PROSITE" id="PS50977"/>
    </source>
</evidence>
<dbReference type="EMBL" id="WTVS01000147">
    <property type="protein sequence ID" value="NMG01166.1"/>
    <property type="molecule type" value="Genomic_DNA"/>
</dbReference>
<keyword evidence="1" id="KW-0805">Transcription regulation</keyword>
<dbReference type="RefSeq" id="WP_169143659.1">
    <property type="nucleotide sequence ID" value="NZ_WTVS01000147.1"/>
</dbReference>
<dbReference type="PROSITE" id="PS50977">
    <property type="entry name" value="HTH_TETR_2"/>
    <property type="match status" value="1"/>
</dbReference>
<evidence type="ECO:0000256" key="2">
    <source>
        <dbReference type="ARBA" id="ARBA00023125"/>
    </source>
</evidence>
<dbReference type="SUPFAM" id="SSF48498">
    <property type="entry name" value="Tetracyclin repressor-like, C-terminal domain"/>
    <property type="match status" value="1"/>
</dbReference>
<dbReference type="InterPro" id="IPR036271">
    <property type="entry name" value="Tet_transcr_reg_TetR-rel_C_sf"/>
</dbReference>
<organism evidence="6 7">
    <name type="scientific">Aromatoleum toluolicum</name>
    <dbReference type="NCBI Taxonomy" id="90060"/>
    <lineage>
        <taxon>Bacteria</taxon>
        <taxon>Pseudomonadati</taxon>
        <taxon>Pseudomonadota</taxon>
        <taxon>Betaproteobacteria</taxon>
        <taxon>Rhodocyclales</taxon>
        <taxon>Rhodocyclaceae</taxon>
        <taxon>Aromatoleum</taxon>
    </lineage>
</organism>
<dbReference type="Pfam" id="PF16925">
    <property type="entry name" value="TetR_C_13"/>
    <property type="match status" value="1"/>
</dbReference>
<keyword evidence="7" id="KW-1185">Reference proteome</keyword>
<dbReference type="PANTHER" id="PTHR47506:SF6">
    <property type="entry name" value="HTH-TYPE TRANSCRIPTIONAL REPRESSOR NEMR"/>
    <property type="match status" value="1"/>
</dbReference>
<evidence type="ECO:0000256" key="3">
    <source>
        <dbReference type="ARBA" id="ARBA00023163"/>
    </source>
</evidence>
<feature type="DNA-binding region" description="H-T-H motif" evidence="4">
    <location>
        <begin position="41"/>
        <end position="60"/>
    </location>
</feature>
<name>A0ABX1NQ68_9RHOO</name>
<dbReference type="Pfam" id="PF00440">
    <property type="entry name" value="TetR_N"/>
    <property type="match status" value="1"/>
</dbReference>
<dbReference type="InterPro" id="IPR009057">
    <property type="entry name" value="Homeodomain-like_sf"/>
</dbReference>
<dbReference type="InterPro" id="IPR011075">
    <property type="entry name" value="TetR_C"/>
</dbReference>
<evidence type="ECO:0000313" key="7">
    <source>
        <dbReference type="Proteomes" id="UP000634522"/>
    </source>
</evidence>